<dbReference type="HOGENOM" id="CLU_014658_2_2_6"/>
<comment type="similarity">
    <text evidence="2">Belongs to the asparagine synthetase family.</text>
</comment>
<dbReference type="STRING" id="36870.gene:10369099"/>
<dbReference type="OrthoDB" id="9763290at2"/>
<dbReference type="AlphaFoldDB" id="Q8D1W9"/>
<keyword evidence="8 11" id="KW-0061">Asparagine biosynthesis</keyword>
<accession>Q8D1W9</accession>
<dbReference type="InterPro" id="IPR017932">
    <property type="entry name" value="GATase_2_dom"/>
</dbReference>
<evidence type="ECO:0000313" key="15">
    <source>
        <dbReference type="EMBL" id="BAC24733.1"/>
    </source>
</evidence>
<feature type="binding site" evidence="12">
    <location>
        <begin position="339"/>
        <end position="340"/>
    </location>
    <ligand>
        <name>ATP</name>
        <dbReference type="ChEBI" id="CHEBI:30616"/>
    </ligand>
</feature>
<evidence type="ECO:0000256" key="2">
    <source>
        <dbReference type="ARBA" id="ARBA00005752"/>
    </source>
</evidence>
<dbReference type="NCBIfam" id="TIGR01536">
    <property type="entry name" value="asn_synth_AEB"/>
    <property type="match status" value="1"/>
</dbReference>
<dbReference type="Pfam" id="PF00733">
    <property type="entry name" value="Asn_synthase"/>
    <property type="match status" value="1"/>
</dbReference>
<dbReference type="FunFam" id="3.40.50.620:FF:000031">
    <property type="entry name" value="Asparagine synthase B"/>
    <property type="match status" value="1"/>
</dbReference>
<protein>
    <recommendedName>
        <fullName evidence="3">asparagine synthase (glutamine-hydrolyzing)</fullName>
        <ecNumber evidence="3">6.3.5.4</ecNumber>
    </recommendedName>
</protein>
<feature type="active site" description="For GATase activity" evidence="11">
    <location>
        <position position="2"/>
    </location>
</feature>
<dbReference type="CDD" id="cd01991">
    <property type="entry name" value="Asn_synthase_B_C"/>
    <property type="match status" value="1"/>
</dbReference>
<dbReference type="PROSITE" id="PS51278">
    <property type="entry name" value="GATASE_TYPE_2"/>
    <property type="match status" value="1"/>
</dbReference>
<dbReference type="InterPro" id="IPR033738">
    <property type="entry name" value="AsnB_N"/>
</dbReference>
<evidence type="ECO:0000256" key="10">
    <source>
        <dbReference type="ARBA" id="ARBA00048741"/>
    </source>
</evidence>
<dbReference type="Proteomes" id="UP000000562">
    <property type="component" value="Chromosome"/>
</dbReference>
<evidence type="ECO:0000256" key="7">
    <source>
        <dbReference type="ARBA" id="ARBA00022840"/>
    </source>
</evidence>
<dbReference type="eggNOG" id="COG0367">
    <property type="taxonomic scope" value="Bacteria"/>
</dbReference>
<keyword evidence="7 12" id="KW-0067">ATP-binding</keyword>
<feature type="domain" description="Glutamine amidotransferase type-2" evidence="14">
    <location>
        <begin position="2"/>
        <end position="186"/>
    </location>
</feature>
<dbReference type="KEGG" id="wbr:asnB"/>
<evidence type="ECO:0000256" key="13">
    <source>
        <dbReference type="PIRSR" id="PIRSR001589-3"/>
    </source>
</evidence>
<dbReference type="SUPFAM" id="SSF52402">
    <property type="entry name" value="Adenine nucleotide alpha hydrolases-like"/>
    <property type="match status" value="1"/>
</dbReference>
<comment type="pathway">
    <text evidence="1">Amino-acid biosynthesis; L-asparagine biosynthesis; L-asparagine from L-aspartate (L-Gln route): step 1/1.</text>
</comment>
<gene>
    <name evidence="15" type="primary">asnB</name>
</gene>
<dbReference type="InterPro" id="IPR006426">
    <property type="entry name" value="Asn_synth_AEB"/>
</dbReference>
<dbReference type="EMBL" id="BA000021">
    <property type="protein sequence ID" value="BAC24733.1"/>
    <property type="molecule type" value="Genomic_DNA"/>
</dbReference>
<keyword evidence="6 12" id="KW-0547">Nucleotide-binding</keyword>
<dbReference type="GO" id="GO:0005829">
    <property type="term" value="C:cytosol"/>
    <property type="evidence" value="ECO:0007669"/>
    <property type="project" value="TreeGrafter"/>
</dbReference>
<keyword evidence="16" id="KW-1185">Reference proteome</keyword>
<dbReference type="InterPro" id="IPR029055">
    <property type="entry name" value="Ntn_hydrolases_N"/>
</dbReference>
<evidence type="ECO:0000256" key="8">
    <source>
        <dbReference type="ARBA" id="ARBA00022888"/>
    </source>
</evidence>
<dbReference type="InterPro" id="IPR014729">
    <property type="entry name" value="Rossmann-like_a/b/a_fold"/>
</dbReference>
<dbReference type="GO" id="GO:0005524">
    <property type="term" value="F:ATP binding"/>
    <property type="evidence" value="ECO:0007669"/>
    <property type="project" value="UniProtKB-KW"/>
</dbReference>
<reference evidence="15 16" key="1">
    <citation type="journal article" date="2002" name="Nat. Genet.">
        <title>Genome sequence of the endocellular obligate symbiont of tsetse flies, Wigglesworthia glossinidia.</title>
        <authorList>
            <person name="Akman L."/>
            <person name="Yamashita A."/>
            <person name="Watanabe H."/>
            <person name="Oshima K."/>
            <person name="Shiba T."/>
            <person name="Hattori M."/>
            <person name="Aksoy S."/>
        </authorList>
    </citation>
    <scope>NUCLEOTIDE SEQUENCE [LARGE SCALE GENOMIC DNA]</scope>
</reference>
<dbReference type="GO" id="GO:0006529">
    <property type="term" value="P:asparagine biosynthetic process"/>
    <property type="evidence" value="ECO:0007669"/>
    <property type="project" value="UniProtKB-KW"/>
</dbReference>
<name>Q8D1W9_WIGBR</name>
<dbReference type="NCBIfam" id="NF006949">
    <property type="entry name" value="PRK09431.1"/>
    <property type="match status" value="1"/>
</dbReference>
<evidence type="ECO:0000256" key="9">
    <source>
        <dbReference type="ARBA" id="ARBA00022962"/>
    </source>
</evidence>
<sequence length="545" mass="63081">MCSIFGILNIKNNSISLRKKALKCSNLMKHRGPDSNGIYCDEDVILVHERLSIIDVKSGNQPLFNNSKTNVLIMNGEIYNYEEIKKNLIHDYSFNTNSDNEVVLALYKKFGLNFLNKLNGMFAFILYDIEKKIYLIGRDHIGMIPLYMGYDCDNNLYISSEMKALIPVCNYIKEFPIGSYLCNLNKKIIKYYKRNWFEFDSIKNCLLSYKKIKHSLKKSVLNHLKSEVPFGILLSGGLDSSIIASIASKELNYKNLNKKLKSFSIGLENSPDLHSSRICARYLNTDHCEVKFTEQDGLDVIKKVIYYVETYDITTIRASIPMYLISQKIKSSGIKMILSGEGADEIFGGYLYFHNAPSEKDLHDELVRKLKSLHIYDCARANKSMLAFGIEARFPFLDKKFLDVAMRINPKHKMCNKNRIEKYILRKSFINYLPNNILWRQKEQFSDGVGYKWIDSIKNFSKKIISDKKFNNAIHKFPYNTPLSKEEYLYREIFENFFPLPSAAECVPQEKSIACSSEIASKWSKYRNLNFDPSGRSLDIHISKN</sequence>
<evidence type="ECO:0000256" key="12">
    <source>
        <dbReference type="PIRSR" id="PIRSR001589-2"/>
    </source>
</evidence>
<evidence type="ECO:0000256" key="1">
    <source>
        <dbReference type="ARBA" id="ARBA00005187"/>
    </source>
</evidence>
<evidence type="ECO:0000259" key="14">
    <source>
        <dbReference type="PROSITE" id="PS51278"/>
    </source>
</evidence>
<dbReference type="PANTHER" id="PTHR11772:SF2">
    <property type="entry name" value="ASPARAGINE SYNTHETASE [GLUTAMINE-HYDROLYZING]"/>
    <property type="match status" value="1"/>
</dbReference>
<evidence type="ECO:0000256" key="3">
    <source>
        <dbReference type="ARBA" id="ARBA00012737"/>
    </source>
</evidence>
<organism evidence="15 16">
    <name type="scientific">Wigglesworthia glossinidia brevipalpis</name>
    <dbReference type="NCBI Taxonomy" id="36870"/>
    <lineage>
        <taxon>Bacteria</taxon>
        <taxon>Pseudomonadati</taxon>
        <taxon>Pseudomonadota</taxon>
        <taxon>Gammaproteobacteria</taxon>
        <taxon>Enterobacterales</taxon>
        <taxon>Erwiniaceae</taxon>
        <taxon>Wigglesworthia</taxon>
    </lineage>
</organism>
<keyword evidence="5 11" id="KW-0028">Amino-acid biosynthesis</keyword>
<evidence type="ECO:0000256" key="6">
    <source>
        <dbReference type="ARBA" id="ARBA00022741"/>
    </source>
</evidence>
<dbReference type="Gene3D" id="3.60.20.10">
    <property type="entry name" value="Glutamine Phosphoribosylpyrophosphate, subunit 1, domain 1"/>
    <property type="match status" value="1"/>
</dbReference>
<dbReference type="InterPro" id="IPR050795">
    <property type="entry name" value="Asn_Synthetase"/>
</dbReference>
<dbReference type="GO" id="GO:0004066">
    <property type="term" value="F:asparagine synthase (glutamine-hydrolyzing) activity"/>
    <property type="evidence" value="ECO:0007669"/>
    <property type="project" value="UniProtKB-EC"/>
</dbReference>
<keyword evidence="4" id="KW-0436">Ligase</keyword>
<dbReference type="PANTHER" id="PTHR11772">
    <property type="entry name" value="ASPARAGINE SYNTHETASE"/>
    <property type="match status" value="1"/>
</dbReference>
<feature type="binding site" evidence="12">
    <location>
        <position position="265"/>
    </location>
    <ligand>
        <name>ATP</name>
        <dbReference type="ChEBI" id="CHEBI:30616"/>
    </ligand>
</feature>
<dbReference type="CDD" id="cd00712">
    <property type="entry name" value="AsnB"/>
    <property type="match status" value="1"/>
</dbReference>
<feature type="binding site" evidence="12">
    <location>
        <position position="99"/>
    </location>
    <ligand>
        <name>L-glutamine</name>
        <dbReference type="ChEBI" id="CHEBI:58359"/>
    </ligand>
</feature>
<dbReference type="PIRSF" id="PIRSF001589">
    <property type="entry name" value="Asn_synthetase_glu-h"/>
    <property type="match status" value="1"/>
</dbReference>
<evidence type="ECO:0000313" key="16">
    <source>
        <dbReference type="Proteomes" id="UP000000562"/>
    </source>
</evidence>
<dbReference type="EC" id="6.3.5.4" evidence="3"/>
<feature type="site" description="Important for beta-aspartyl-AMP intermediate formation" evidence="13">
    <location>
        <position position="341"/>
    </location>
</feature>
<dbReference type="InterPro" id="IPR001962">
    <property type="entry name" value="Asn_synthase"/>
</dbReference>
<evidence type="ECO:0000256" key="5">
    <source>
        <dbReference type="ARBA" id="ARBA00022605"/>
    </source>
</evidence>
<dbReference type="Gene3D" id="3.40.50.620">
    <property type="entry name" value="HUPs"/>
    <property type="match status" value="1"/>
</dbReference>
<evidence type="ECO:0000256" key="4">
    <source>
        <dbReference type="ARBA" id="ARBA00022598"/>
    </source>
</evidence>
<evidence type="ECO:0000256" key="11">
    <source>
        <dbReference type="PIRSR" id="PIRSR001589-1"/>
    </source>
</evidence>
<proteinExistence type="inferred from homology"/>
<comment type="catalytic activity">
    <reaction evidence="10">
        <text>L-aspartate + L-glutamine + ATP + H2O = L-asparagine + L-glutamate + AMP + diphosphate + H(+)</text>
        <dbReference type="Rhea" id="RHEA:12228"/>
        <dbReference type="ChEBI" id="CHEBI:15377"/>
        <dbReference type="ChEBI" id="CHEBI:15378"/>
        <dbReference type="ChEBI" id="CHEBI:29985"/>
        <dbReference type="ChEBI" id="CHEBI:29991"/>
        <dbReference type="ChEBI" id="CHEBI:30616"/>
        <dbReference type="ChEBI" id="CHEBI:33019"/>
        <dbReference type="ChEBI" id="CHEBI:58048"/>
        <dbReference type="ChEBI" id="CHEBI:58359"/>
        <dbReference type="ChEBI" id="CHEBI:456215"/>
        <dbReference type="EC" id="6.3.5.4"/>
    </reaction>
</comment>
<keyword evidence="9 11" id="KW-0315">Glutamine amidotransferase</keyword>
<dbReference type="SUPFAM" id="SSF56235">
    <property type="entry name" value="N-terminal nucleophile aminohydrolases (Ntn hydrolases)"/>
    <property type="match status" value="1"/>
</dbReference>
<feature type="binding site" evidence="12">
    <location>
        <position position="233"/>
    </location>
    <ligand>
        <name>ATP</name>
        <dbReference type="ChEBI" id="CHEBI:30616"/>
    </ligand>
</feature>
<dbReference type="Pfam" id="PF13537">
    <property type="entry name" value="GATase_7"/>
    <property type="match status" value="1"/>
</dbReference>